<organism evidence="2 3">
    <name type="scientific">Glossina austeni</name>
    <name type="common">Savannah tsetse fly</name>
    <dbReference type="NCBI Taxonomy" id="7395"/>
    <lineage>
        <taxon>Eukaryota</taxon>
        <taxon>Metazoa</taxon>
        <taxon>Ecdysozoa</taxon>
        <taxon>Arthropoda</taxon>
        <taxon>Hexapoda</taxon>
        <taxon>Insecta</taxon>
        <taxon>Pterygota</taxon>
        <taxon>Neoptera</taxon>
        <taxon>Endopterygota</taxon>
        <taxon>Diptera</taxon>
        <taxon>Brachycera</taxon>
        <taxon>Muscomorpha</taxon>
        <taxon>Hippoboscoidea</taxon>
        <taxon>Glossinidae</taxon>
        <taxon>Glossina</taxon>
    </lineage>
</organism>
<feature type="coiled-coil region" evidence="1">
    <location>
        <begin position="180"/>
        <end position="214"/>
    </location>
</feature>
<accession>A0A1A9VL90</accession>
<name>A0A1A9VL90_GLOAU</name>
<evidence type="ECO:0000256" key="1">
    <source>
        <dbReference type="SAM" id="Coils"/>
    </source>
</evidence>
<protein>
    <submittedName>
        <fullName evidence="2">Uncharacterized protein</fullName>
    </submittedName>
</protein>
<dbReference type="EnsemblMetazoa" id="GAUT040502-RA">
    <property type="protein sequence ID" value="GAUT040502-PA"/>
    <property type="gene ID" value="GAUT040502"/>
</dbReference>
<proteinExistence type="predicted"/>
<evidence type="ECO:0000313" key="2">
    <source>
        <dbReference type="EnsemblMetazoa" id="GAUT040502-PA"/>
    </source>
</evidence>
<dbReference type="AlphaFoldDB" id="A0A1A9VL90"/>
<dbReference type="VEuPathDB" id="VectorBase:GAUT040502"/>
<reference evidence="2" key="1">
    <citation type="submission" date="2020-05" db="UniProtKB">
        <authorList>
            <consortium name="EnsemblMetazoa"/>
        </authorList>
    </citation>
    <scope>IDENTIFICATION</scope>
    <source>
        <strain evidence="2">TTRI</strain>
    </source>
</reference>
<sequence>MESKRNGDETQKIFTKQVSQPGLIIDVEKSTIHVFFIDANLFENQASSTCFRAACLARLYFAIWGKSIPVLLGVIENFGLTYELFSEIPSCECSVDEGDLGSEGSRFRGTSRHQHQKSEAENITIITTVRPLKGKQRNYSDSNILRARKARKVPIEVELSRKHQLNCITKALSIVEKHETQRLKKRISCLKDQLQNMKRSIVRKDEIIKELLRERNAYITVSKSNSCLLPLQLFSSRNSFVQKLKQRLE</sequence>
<evidence type="ECO:0000313" key="3">
    <source>
        <dbReference type="Proteomes" id="UP000078200"/>
    </source>
</evidence>
<dbReference type="Proteomes" id="UP000078200">
    <property type="component" value="Unassembled WGS sequence"/>
</dbReference>
<keyword evidence="3" id="KW-1185">Reference proteome</keyword>
<keyword evidence="1" id="KW-0175">Coiled coil</keyword>